<dbReference type="InterPro" id="IPR047951">
    <property type="entry name" value="Transpos_ISL3"/>
</dbReference>
<dbReference type="Pfam" id="PF14690">
    <property type="entry name" value="Zn_ribbon_ISL3"/>
    <property type="match status" value="1"/>
</dbReference>
<sequence>MSSAYPRLTIRLFRPKPSMPVNVLNLPGLRVLDFKETDTDYHVKAAPTIVSKLCPHCGRSNETVAHAQKTLFIRDLPSHGKSVAVHLDVPRLRCKPCGKTFTAAVPEVDTARQMTERLAKWVGRQGLEYTYAEIAKQVGIDEKTVRNVFDEYVAELEKEFTRETPVWLGIDEIKLGRFRAVFTNIQGRSLIDMLPDRYGTSITSFLYSLPNKERITHVATDMWRPYRIAVQQALPNAKLVVDKFHVVSKANASFDAVRRSIGNQDKKRHSLGLKRAHKLFAKRQRDLDDEQHLTVSGWLNSFPLLAAAYDLKERLYKVYEVETKEEAWGEYLVWEASIPEELAKPFRPVKTAFRNWKTYILNYFDDERVTNAFTESFNAKIRRVYRDGRGYTFERLRAKVLFTDRLQKRVPIQEKVKVKKKPKFEEVGMARMYLMTHLVCEERAEYEIRTQTRQGNLGTDLSTLEALLDSGQF</sequence>
<evidence type="ECO:0000259" key="3">
    <source>
        <dbReference type="Pfam" id="PF14690"/>
    </source>
</evidence>
<gene>
    <name evidence="4" type="ORF">ETQ85_24340</name>
</gene>
<dbReference type="AlphaFoldDB" id="A0A6C2CBK1"/>
<accession>A0A6C2CBK1</accession>
<dbReference type="NCBIfam" id="NF033550">
    <property type="entry name" value="transpos_ISL3"/>
    <property type="match status" value="1"/>
</dbReference>
<evidence type="ECO:0000313" key="5">
    <source>
        <dbReference type="Proteomes" id="UP000389128"/>
    </source>
</evidence>
<name>A0A6C2CBK1_9RHOO</name>
<protein>
    <submittedName>
        <fullName evidence="4">ISL3 family transposase</fullName>
    </submittedName>
</protein>
<feature type="domain" description="Transposase IS204/IS1001/IS1096/IS1165 helix-turn-helix" evidence="2">
    <location>
        <begin position="104"/>
        <end position="153"/>
    </location>
</feature>
<dbReference type="Pfam" id="PF13542">
    <property type="entry name" value="HTH_Tnp_ISL3"/>
    <property type="match status" value="1"/>
</dbReference>
<keyword evidence="5" id="KW-1185">Reference proteome</keyword>
<evidence type="ECO:0000259" key="2">
    <source>
        <dbReference type="Pfam" id="PF13542"/>
    </source>
</evidence>
<organism evidence="4 5">
    <name type="scientific">Zoogloea oleivorans</name>
    <dbReference type="NCBI Taxonomy" id="1552750"/>
    <lineage>
        <taxon>Bacteria</taxon>
        <taxon>Pseudomonadati</taxon>
        <taxon>Pseudomonadota</taxon>
        <taxon>Betaproteobacteria</taxon>
        <taxon>Rhodocyclales</taxon>
        <taxon>Zoogloeaceae</taxon>
        <taxon>Zoogloea</taxon>
    </lineage>
</organism>
<dbReference type="PANTHER" id="PTHR33498">
    <property type="entry name" value="TRANSPOSASE FOR INSERTION SEQUENCE ELEMENT IS1557"/>
    <property type="match status" value="1"/>
</dbReference>
<dbReference type="InterPro" id="IPR002560">
    <property type="entry name" value="Transposase_DDE"/>
</dbReference>
<reference evidence="4 5" key="1">
    <citation type="submission" date="2019-01" db="EMBL/GenBank/DDBJ databases">
        <title>Zoogloea oleivorans genome sequencing and assembly.</title>
        <authorList>
            <person name="Tancsics A."/>
            <person name="Farkas M."/>
            <person name="Kriszt B."/>
            <person name="Maroti G."/>
            <person name="Horvath B."/>
        </authorList>
    </citation>
    <scope>NUCLEOTIDE SEQUENCE [LARGE SCALE GENOMIC DNA]</scope>
    <source>
        <strain evidence="4 5">Buc</strain>
    </source>
</reference>
<proteinExistence type="predicted"/>
<dbReference type="InterPro" id="IPR032877">
    <property type="entry name" value="Transposase_HTH"/>
</dbReference>
<feature type="domain" description="Transposase IS204/IS1001/IS1096/IS1165 DDE" evidence="1">
    <location>
        <begin position="168"/>
        <end position="399"/>
    </location>
</feature>
<dbReference type="Proteomes" id="UP000389128">
    <property type="component" value="Unassembled WGS sequence"/>
</dbReference>
<comment type="caution">
    <text evidence="4">The sequence shown here is derived from an EMBL/GenBank/DDBJ whole genome shotgun (WGS) entry which is preliminary data.</text>
</comment>
<evidence type="ECO:0000259" key="1">
    <source>
        <dbReference type="Pfam" id="PF01610"/>
    </source>
</evidence>
<evidence type="ECO:0000313" key="4">
    <source>
        <dbReference type="EMBL" id="TYC51418.1"/>
    </source>
</evidence>
<dbReference type="InterPro" id="IPR029261">
    <property type="entry name" value="Transposase_Znf"/>
</dbReference>
<dbReference type="PANTHER" id="PTHR33498:SF1">
    <property type="entry name" value="TRANSPOSASE FOR INSERTION SEQUENCE ELEMENT IS1557"/>
    <property type="match status" value="1"/>
</dbReference>
<dbReference type="EMBL" id="SDKK01000041">
    <property type="protein sequence ID" value="TYC51418.1"/>
    <property type="molecule type" value="Genomic_DNA"/>
</dbReference>
<dbReference type="Pfam" id="PF01610">
    <property type="entry name" value="DDE_Tnp_ISL3"/>
    <property type="match status" value="1"/>
</dbReference>
<dbReference type="OrthoDB" id="46712at2"/>
<feature type="domain" description="Transposase IS204/IS1001/IS1096/IS1165 zinc-finger" evidence="3">
    <location>
        <begin position="54"/>
        <end position="97"/>
    </location>
</feature>